<accession>A0A6S6T9X0</accession>
<dbReference type="PANTHER" id="PTHR11078:SF3">
    <property type="entry name" value="ANTITERMINATION NUSB DOMAIN-CONTAINING PROTEIN"/>
    <property type="match status" value="1"/>
</dbReference>
<keyword evidence="2 6" id="KW-0889">Transcription antitermination</keyword>
<reference evidence="8" key="1">
    <citation type="submission" date="2020-01" db="EMBL/GenBank/DDBJ databases">
        <authorList>
            <person name="Meier V. D."/>
            <person name="Meier V D."/>
        </authorList>
    </citation>
    <scope>NUCLEOTIDE SEQUENCE</scope>
    <source>
        <strain evidence="8">HLG_WM_MAG_06</strain>
    </source>
</reference>
<dbReference type="InterPro" id="IPR035926">
    <property type="entry name" value="NusB-like_sf"/>
</dbReference>
<dbReference type="SUPFAM" id="SSF48013">
    <property type="entry name" value="NusB-like"/>
    <property type="match status" value="1"/>
</dbReference>
<evidence type="ECO:0000259" key="7">
    <source>
        <dbReference type="Pfam" id="PF01029"/>
    </source>
</evidence>
<dbReference type="InterPro" id="IPR006027">
    <property type="entry name" value="NusB_RsmB_TIM44"/>
</dbReference>
<dbReference type="InterPro" id="IPR011605">
    <property type="entry name" value="NusB_fam"/>
</dbReference>
<name>A0A6S6T9X0_9BACT</name>
<protein>
    <recommendedName>
        <fullName evidence="6">Transcription antitermination protein NusB</fullName>
    </recommendedName>
    <alternativeName>
        <fullName evidence="6">Antitermination factor NusB</fullName>
    </alternativeName>
</protein>
<keyword evidence="3 6" id="KW-0694">RNA-binding</keyword>
<comment type="function">
    <text evidence="6">Involved in transcription antitermination. Required for transcription of ribosomal RNA (rRNA) genes. Binds specifically to the boxA antiterminator sequence of the ribosomal RNA (rrn) operons.</text>
</comment>
<keyword evidence="4 6" id="KW-0805">Transcription regulation</keyword>
<dbReference type="AlphaFoldDB" id="A0A6S6T9X0"/>
<dbReference type="GO" id="GO:0005829">
    <property type="term" value="C:cytosol"/>
    <property type="evidence" value="ECO:0007669"/>
    <property type="project" value="TreeGrafter"/>
</dbReference>
<organism evidence="8">
    <name type="scientific">uncultured Sulfurovum sp</name>
    <dbReference type="NCBI Taxonomy" id="269237"/>
    <lineage>
        <taxon>Bacteria</taxon>
        <taxon>Pseudomonadati</taxon>
        <taxon>Campylobacterota</taxon>
        <taxon>Epsilonproteobacteria</taxon>
        <taxon>Campylobacterales</taxon>
        <taxon>Sulfurovaceae</taxon>
        <taxon>Sulfurovum</taxon>
        <taxon>environmental samples</taxon>
    </lineage>
</organism>
<gene>
    <name evidence="6" type="primary">nusB</name>
    <name evidence="8" type="ORF">HELGO_WM45533</name>
</gene>
<dbReference type="Pfam" id="PF01029">
    <property type="entry name" value="NusB"/>
    <property type="match status" value="1"/>
</dbReference>
<evidence type="ECO:0000256" key="6">
    <source>
        <dbReference type="HAMAP-Rule" id="MF_00073"/>
    </source>
</evidence>
<dbReference type="Gene3D" id="1.10.940.10">
    <property type="entry name" value="NusB-like"/>
    <property type="match status" value="1"/>
</dbReference>
<proteinExistence type="inferred from homology"/>
<evidence type="ECO:0000256" key="2">
    <source>
        <dbReference type="ARBA" id="ARBA00022814"/>
    </source>
</evidence>
<dbReference type="EMBL" id="CACVAP010000062">
    <property type="protein sequence ID" value="CAA6811706.1"/>
    <property type="molecule type" value="Genomic_DNA"/>
</dbReference>
<dbReference type="GO" id="GO:0006353">
    <property type="term" value="P:DNA-templated transcription termination"/>
    <property type="evidence" value="ECO:0007669"/>
    <property type="project" value="UniProtKB-UniRule"/>
</dbReference>
<dbReference type="HAMAP" id="MF_00073">
    <property type="entry name" value="NusB"/>
    <property type="match status" value="1"/>
</dbReference>
<evidence type="ECO:0000256" key="1">
    <source>
        <dbReference type="ARBA" id="ARBA00005952"/>
    </source>
</evidence>
<evidence type="ECO:0000256" key="3">
    <source>
        <dbReference type="ARBA" id="ARBA00022884"/>
    </source>
</evidence>
<dbReference type="GO" id="GO:0031564">
    <property type="term" value="P:transcription antitermination"/>
    <property type="evidence" value="ECO:0007669"/>
    <property type="project" value="UniProtKB-KW"/>
</dbReference>
<sequence length="150" mass="16995">MATRHQARTAVVGLLYAYDLGNEDISTFTDDILEEDKIRNKQREFSHTLFNGTIANLDTIDTEIKKHLRGWDYKSIGKVEKAIMRLAAFEIMIEGTDKRIIINEAIELAKALADDRSPHFINAVLDALGKEESAEIEKPVEVEVPKEKPE</sequence>
<evidence type="ECO:0000256" key="5">
    <source>
        <dbReference type="ARBA" id="ARBA00023163"/>
    </source>
</evidence>
<comment type="similarity">
    <text evidence="1 6">Belongs to the NusB family.</text>
</comment>
<feature type="domain" description="NusB/RsmB/TIM44" evidence="7">
    <location>
        <begin position="5"/>
        <end position="128"/>
    </location>
</feature>
<dbReference type="GO" id="GO:0003723">
    <property type="term" value="F:RNA binding"/>
    <property type="evidence" value="ECO:0007669"/>
    <property type="project" value="UniProtKB-UniRule"/>
</dbReference>
<dbReference type="NCBIfam" id="TIGR01951">
    <property type="entry name" value="nusB"/>
    <property type="match status" value="1"/>
</dbReference>
<dbReference type="PANTHER" id="PTHR11078">
    <property type="entry name" value="N UTILIZATION SUBSTANCE PROTEIN B-RELATED"/>
    <property type="match status" value="1"/>
</dbReference>
<evidence type="ECO:0000256" key="4">
    <source>
        <dbReference type="ARBA" id="ARBA00023015"/>
    </source>
</evidence>
<evidence type="ECO:0000313" key="8">
    <source>
        <dbReference type="EMBL" id="CAA6811706.1"/>
    </source>
</evidence>
<keyword evidence="5 6" id="KW-0804">Transcription</keyword>